<reference evidence="2" key="1">
    <citation type="submission" date="2022-08" db="UniProtKB">
        <authorList>
            <consortium name="EnsemblMetazoa"/>
        </authorList>
    </citation>
    <scope>IDENTIFICATION</scope>
</reference>
<proteinExistence type="predicted"/>
<feature type="region of interest" description="Disordered" evidence="1">
    <location>
        <begin position="1"/>
        <end position="41"/>
    </location>
</feature>
<evidence type="ECO:0000313" key="2">
    <source>
        <dbReference type="EnsemblMetazoa" id="ACOM039545-PA.1"/>
    </source>
</evidence>
<accession>A0A8W7PYL8</accession>
<name>A0A8W7PYL8_ANOCL</name>
<sequence>MSFWKQLPPNPTDACRNFGPMRLSSPTARATSDTSAPVASHTADSELMEEMRWARNAFAASLDSSELQLLDRSLTLGCLLAPDQHPVGLEQILHRGTFGEKLRIREDVILDARFVVGLQDVHDAFGCPHRDRAFLHHDLAVLRHLGDHAGATLDVFEVSRTAPPIAVRFCGRVDGDEDQLRFLDRFLDVGGEEQVAVAALADHFVEAGLVVEEEIKIGDLVRVPLGYPLGATVDDRDLDVGALERHHAARRPANVTSADAANFGNYHRACFRFLFFGTHLITPPKH</sequence>
<evidence type="ECO:0000256" key="1">
    <source>
        <dbReference type="SAM" id="MobiDB-lite"/>
    </source>
</evidence>
<feature type="compositionally biased region" description="Polar residues" evidence="1">
    <location>
        <begin position="24"/>
        <end position="37"/>
    </location>
</feature>
<dbReference type="AlphaFoldDB" id="A0A8W7PYL8"/>
<protein>
    <submittedName>
        <fullName evidence="2">Uncharacterized protein</fullName>
    </submittedName>
</protein>
<dbReference type="EnsemblMetazoa" id="ACOM039545-RA">
    <property type="protein sequence ID" value="ACOM039545-PA.1"/>
    <property type="gene ID" value="ACOM039545"/>
</dbReference>
<organism evidence="2">
    <name type="scientific">Anopheles coluzzii</name>
    <name type="common">African malaria mosquito</name>
    <dbReference type="NCBI Taxonomy" id="1518534"/>
    <lineage>
        <taxon>Eukaryota</taxon>
        <taxon>Metazoa</taxon>
        <taxon>Ecdysozoa</taxon>
        <taxon>Arthropoda</taxon>
        <taxon>Hexapoda</taxon>
        <taxon>Insecta</taxon>
        <taxon>Pterygota</taxon>
        <taxon>Neoptera</taxon>
        <taxon>Endopterygota</taxon>
        <taxon>Diptera</taxon>
        <taxon>Nematocera</taxon>
        <taxon>Culicoidea</taxon>
        <taxon>Culicidae</taxon>
        <taxon>Anophelinae</taxon>
        <taxon>Anopheles</taxon>
    </lineage>
</organism>
<dbReference type="Proteomes" id="UP000075882">
    <property type="component" value="Unassembled WGS sequence"/>
</dbReference>